<reference evidence="2" key="2">
    <citation type="submission" date="2019-07" db="EMBL/GenBank/DDBJ databases">
        <authorList>
            <person name="Seetharam A."/>
            <person name="Woodhouse M."/>
            <person name="Cannon E."/>
        </authorList>
    </citation>
    <scope>NUCLEOTIDE SEQUENCE [LARGE SCALE GENOMIC DNA]</scope>
    <source>
        <strain evidence="2">cv. B73</strain>
    </source>
</reference>
<accession>A0A804PUH6</accession>
<dbReference type="EnsemblPlants" id="Zm00001eb273510_T001">
    <property type="protein sequence ID" value="Zm00001eb273510_P001"/>
    <property type="gene ID" value="Zm00001eb273510"/>
</dbReference>
<evidence type="ECO:0000313" key="3">
    <source>
        <dbReference type="Proteomes" id="UP000007305"/>
    </source>
</evidence>
<evidence type="ECO:0000256" key="1">
    <source>
        <dbReference type="SAM" id="MobiDB-lite"/>
    </source>
</evidence>
<dbReference type="AlphaFoldDB" id="A0A804PUH6"/>
<dbReference type="Proteomes" id="UP000007305">
    <property type="component" value="Chromosome 6"/>
</dbReference>
<proteinExistence type="predicted"/>
<sequence length="230" mass="24311">MRMHARARAPVATRRKRVAVAAALALRWYRGRPPCPRAGRAASAAGSSTTDKERAATIHPGLLLLLLNHHAAHASLSQGLHLCEPPLACPAPRRAARPFRYASPFLSGVRVACAPRGTPRPGLRAAVAGIGKRPFPSRVPPTKRFPRARRSHLASANAASVHITSLLAHPVPLAFPHLLAVAVPCAGAVQSRVSALARRSVPPPAMSKQGAREGQAAEGAQGRQEGVRRE</sequence>
<protein>
    <submittedName>
        <fullName evidence="2">Uncharacterized protein</fullName>
    </submittedName>
</protein>
<organism evidence="2 3">
    <name type="scientific">Zea mays</name>
    <name type="common">Maize</name>
    <dbReference type="NCBI Taxonomy" id="4577"/>
    <lineage>
        <taxon>Eukaryota</taxon>
        <taxon>Viridiplantae</taxon>
        <taxon>Streptophyta</taxon>
        <taxon>Embryophyta</taxon>
        <taxon>Tracheophyta</taxon>
        <taxon>Spermatophyta</taxon>
        <taxon>Magnoliopsida</taxon>
        <taxon>Liliopsida</taxon>
        <taxon>Poales</taxon>
        <taxon>Poaceae</taxon>
        <taxon>PACMAD clade</taxon>
        <taxon>Panicoideae</taxon>
        <taxon>Andropogonodae</taxon>
        <taxon>Andropogoneae</taxon>
        <taxon>Tripsacinae</taxon>
        <taxon>Zea</taxon>
    </lineage>
</organism>
<reference evidence="2" key="3">
    <citation type="submission" date="2021-05" db="UniProtKB">
        <authorList>
            <consortium name="EnsemblPlants"/>
        </authorList>
    </citation>
    <scope>IDENTIFICATION</scope>
    <source>
        <strain evidence="2">cv. B73</strain>
    </source>
</reference>
<dbReference type="Gramene" id="Zm00001eb273510_T001">
    <property type="protein sequence ID" value="Zm00001eb273510_P001"/>
    <property type="gene ID" value="Zm00001eb273510"/>
</dbReference>
<name>A0A804PUH6_MAIZE</name>
<evidence type="ECO:0000313" key="2">
    <source>
        <dbReference type="EnsemblPlants" id="Zm00001eb273510_P001"/>
    </source>
</evidence>
<reference evidence="3" key="1">
    <citation type="journal article" date="2009" name="Science">
        <title>The B73 maize genome: complexity, diversity, and dynamics.</title>
        <authorList>
            <person name="Schnable P.S."/>
            <person name="Ware D."/>
            <person name="Fulton R.S."/>
            <person name="Stein J.C."/>
            <person name="Wei F."/>
            <person name="Pasternak S."/>
            <person name="Liang C."/>
            <person name="Zhang J."/>
            <person name="Fulton L."/>
            <person name="Graves T.A."/>
            <person name="Minx P."/>
            <person name="Reily A.D."/>
            <person name="Courtney L."/>
            <person name="Kruchowski S.S."/>
            <person name="Tomlinson C."/>
            <person name="Strong C."/>
            <person name="Delehaunty K."/>
            <person name="Fronick C."/>
            <person name="Courtney B."/>
            <person name="Rock S.M."/>
            <person name="Belter E."/>
            <person name="Du F."/>
            <person name="Kim K."/>
            <person name="Abbott R.M."/>
            <person name="Cotton M."/>
            <person name="Levy A."/>
            <person name="Marchetto P."/>
            <person name="Ochoa K."/>
            <person name="Jackson S.M."/>
            <person name="Gillam B."/>
            <person name="Chen W."/>
            <person name="Yan L."/>
            <person name="Higginbotham J."/>
            <person name="Cardenas M."/>
            <person name="Waligorski J."/>
            <person name="Applebaum E."/>
            <person name="Phelps L."/>
            <person name="Falcone J."/>
            <person name="Kanchi K."/>
            <person name="Thane T."/>
            <person name="Scimone A."/>
            <person name="Thane N."/>
            <person name="Henke J."/>
            <person name="Wang T."/>
            <person name="Ruppert J."/>
            <person name="Shah N."/>
            <person name="Rotter K."/>
            <person name="Hodges J."/>
            <person name="Ingenthron E."/>
            <person name="Cordes M."/>
            <person name="Kohlberg S."/>
            <person name="Sgro J."/>
            <person name="Delgado B."/>
            <person name="Mead K."/>
            <person name="Chinwalla A."/>
            <person name="Leonard S."/>
            <person name="Crouse K."/>
            <person name="Collura K."/>
            <person name="Kudrna D."/>
            <person name="Currie J."/>
            <person name="He R."/>
            <person name="Angelova A."/>
            <person name="Rajasekar S."/>
            <person name="Mueller T."/>
            <person name="Lomeli R."/>
            <person name="Scara G."/>
            <person name="Ko A."/>
            <person name="Delaney K."/>
            <person name="Wissotski M."/>
            <person name="Lopez G."/>
            <person name="Campos D."/>
            <person name="Braidotti M."/>
            <person name="Ashley E."/>
            <person name="Golser W."/>
            <person name="Kim H."/>
            <person name="Lee S."/>
            <person name="Lin J."/>
            <person name="Dujmic Z."/>
            <person name="Kim W."/>
            <person name="Talag J."/>
            <person name="Zuccolo A."/>
            <person name="Fan C."/>
            <person name="Sebastian A."/>
            <person name="Kramer M."/>
            <person name="Spiegel L."/>
            <person name="Nascimento L."/>
            <person name="Zutavern T."/>
            <person name="Miller B."/>
            <person name="Ambroise C."/>
            <person name="Muller S."/>
            <person name="Spooner W."/>
            <person name="Narechania A."/>
            <person name="Ren L."/>
            <person name="Wei S."/>
            <person name="Kumari S."/>
            <person name="Faga B."/>
            <person name="Levy M.J."/>
            <person name="McMahan L."/>
            <person name="Van Buren P."/>
            <person name="Vaughn M.W."/>
            <person name="Ying K."/>
            <person name="Yeh C.-T."/>
            <person name="Emrich S.J."/>
            <person name="Jia Y."/>
            <person name="Kalyanaraman A."/>
            <person name="Hsia A.-P."/>
            <person name="Barbazuk W.B."/>
            <person name="Baucom R.S."/>
            <person name="Brutnell T.P."/>
            <person name="Carpita N.C."/>
            <person name="Chaparro C."/>
            <person name="Chia J.-M."/>
            <person name="Deragon J.-M."/>
            <person name="Estill J.C."/>
            <person name="Fu Y."/>
            <person name="Jeddeloh J.A."/>
            <person name="Han Y."/>
            <person name="Lee H."/>
            <person name="Li P."/>
            <person name="Lisch D.R."/>
            <person name="Liu S."/>
            <person name="Liu Z."/>
            <person name="Nagel D.H."/>
            <person name="McCann M.C."/>
            <person name="SanMiguel P."/>
            <person name="Myers A.M."/>
            <person name="Nettleton D."/>
            <person name="Nguyen J."/>
            <person name="Penning B.W."/>
            <person name="Ponnala L."/>
            <person name="Schneider K.L."/>
            <person name="Schwartz D.C."/>
            <person name="Sharma A."/>
            <person name="Soderlund C."/>
            <person name="Springer N.M."/>
            <person name="Sun Q."/>
            <person name="Wang H."/>
            <person name="Waterman M."/>
            <person name="Westerman R."/>
            <person name="Wolfgruber T.K."/>
            <person name="Yang L."/>
            <person name="Yu Y."/>
            <person name="Zhang L."/>
            <person name="Zhou S."/>
            <person name="Zhu Q."/>
            <person name="Bennetzen J.L."/>
            <person name="Dawe R.K."/>
            <person name="Jiang J."/>
            <person name="Jiang N."/>
            <person name="Presting G.G."/>
            <person name="Wessler S.R."/>
            <person name="Aluru S."/>
            <person name="Martienssen R.A."/>
            <person name="Clifton S.W."/>
            <person name="McCombie W.R."/>
            <person name="Wing R.A."/>
            <person name="Wilson R.K."/>
        </authorList>
    </citation>
    <scope>NUCLEOTIDE SEQUENCE [LARGE SCALE GENOMIC DNA]</scope>
    <source>
        <strain evidence="3">cv. B73</strain>
    </source>
</reference>
<feature type="region of interest" description="Disordered" evidence="1">
    <location>
        <begin position="199"/>
        <end position="230"/>
    </location>
</feature>
<keyword evidence="3" id="KW-1185">Reference proteome</keyword>
<dbReference type="InParanoid" id="A0A804PUH6"/>
<feature type="compositionally biased region" description="Low complexity" evidence="1">
    <location>
        <begin position="212"/>
        <end position="224"/>
    </location>
</feature>